<keyword evidence="1" id="KW-0051">Antiviral defense</keyword>
<sequence>MNLLVFDLHGSLAHFRRPDTTATHASYPFITRTALRGLLAAVLGLDAFEGEAWTGIQLLSPIRTSVQEMSMLGKGFLTTGPAMNRPTAIELVVNPAYRIYYHGVWQDELASRIREGRSHYHTYLGSAYCLTKPVYVGEWNAPEVELDGDRVYVTRTVLPTHVVARIVTRPSGDGLESNERGIQQYGRVGGVHYEYLGERKFRGAVHLVYEKQGKPIAFVPEREPLSPPVRFAMTEDEVICLW</sequence>
<dbReference type="AlphaFoldDB" id="A0A1I7K455"/>
<evidence type="ECO:0000256" key="1">
    <source>
        <dbReference type="ARBA" id="ARBA00023118"/>
    </source>
</evidence>
<dbReference type="GO" id="GO:0051607">
    <property type="term" value="P:defense response to virus"/>
    <property type="evidence" value="ECO:0007669"/>
    <property type="project" value="UniProtKB-KW"/>
</dbReference>
<dbReference type="InterPro" id="IPR013422">
    <property type="entry name" value="CRISPR-assoc_prot_Cas5_N"/>
</dbReference>
<reference evidence="3" key="1">
    <citation type="submission" date="2016-10" db="EMBL/GenBank/DDBJ databases">
        <authorList>
            <person name="Varghese N."/>
        </authorList>
    </citation>
    <scope>NUCLEOTIDE SEQUENCE [LARGE SCALE GENOMIC DNA]</scope>
    <source>
        <strain evidence="3">DSM 17980</strain>
    </source>
</reference>
<keyword evidence="3" id="KW-1185">Reference proteome</keyword>
<organism evidence="2 3">
    <name type="scientific">Alicyclobacillus macrosporangiidus</name>
    <dbReference type="NCBI Taxonomy" id="392015"/>
    <lineage>
        <taxon>Bacteria</taxon>
        <taxon>Bacillati</taxon>
        <taxon>Bacillota</taxon>
        <taxon>Bacilli</taxon>
        <taxon>Bacillales</taxon>
        <taxon>Alicyclobacillaceae</taxon>
        <taxon>Alicyclobacillus</taxon>
    </lineage>
</organism>
<dbReference type="InterPro" id="IPR021124">
    <property type="entry name" value="CRISPR-assoc_prot_Cas5"/>
</dbReference>
<dbReference type="OrthoDB" id="1805474at2"/>
<dbReference type="Proteomes" id="UP000183508">
    <property type="component" value="Unassembled WGS sequence"/>
</dbReference>
<accession>A0A1I7K455</accession>
<proteinExistence type="predicted"/>
<dbReference type="STRING" id="392015.SAMN05421543_11388"/>
<evidence type="ECO:0000313" key="2">
    <source>
        <dbReference type="EMBL" id="SFU92216.1"/>
    </source>
</evidence>
<dbReference type="EMBL" id="FPBV01000013">
    <property type="protein sequence ID" value="SFU92216.1"/>
    <property type="molecule type" value="Genomic_DNA"/>
</dbReference>
<dbReference type="Pfam" id="PF09704">
    <property type="entry name" value="Cas_Cas5d"/>
    <property type="match status" value="1"/>
</dbReference>
<protein>
    <submittedName>
        <fullName evidence="2">CRISPR-associated protein Cas5h</fullName>
    </submittedName>
</protein>
<dbReference type="Gene3D" id="3.30.70.2660">
    <property type="match status" value="1"/>
</dbReference>
<gene>
    <name evidence="2" type="ORF">SAMN05421543_11388</name>
</gene>
<dbReference type="GO" id="GO:0043571">
    <property type="term" value="P:maintenance of CRISPR repeat elements"/>
    <property type="evidence" value="ECO:0007669"/>
    <property type="project" value="InterPro"/>
</dbReference>
<name>A0A1I7K455_9BACL</name>
<dbReference type="RefSeq" id="WP_074953477.1">
    <property type="nucleotide sequence ID" value="NZ_FPBV01000013.1"/>
</dbReference>
<dbReference type="NCBIfam" id="TIGR02593">
    <property type="entry name" value="CRISPR_cas5"/>
    <property type="match status" value="1"/>
</dbReference>
<evidence type="ECO:0000313" key="3">
    <source>
        <dbReference type="Proteomes" id="UP000183508"/>
    </source>
</evidence>